<dbReference type="Gene3D" id="3.15.10.30">
    <property type="entry name" value="Haemolymph juvenile hormone binding protein"/>
    <property type="match status" value="1"/>
</dbReference>
<keyword evidence="2" id="KW-0090">Biological rhythms</keyword>
<evidence type="ECO:0000256" key="3">
    <source>
        <dbReference type="ARBA" id="ARBA00060902"/>
    </source>
</evidence>
<gene>
    <name evidence="4" type="ORF">Zmor_016966</name>
</gene>
<reference evidence="4" key="1">
    <citation type="journal article" date="2023" name="G3 (Bethesda)">
        <title>Whole genome assemblies of Zophobas morio and Tenebrio molitor.</title>
        <authorList>
            <person name="Kaur S."/>
            <person name="Stinson S.A."/>
            <person name="diCenzo G.C."/>
        </authorList>
    </citation>
    <scope>NUCLEOTIDE SEQUENCE</scope>
    <source>
        <strain evidence="4">QUZm001</strain>
    </source>
</reference>
<proteinExistence type="inferred from homology"/>
<dbReference type="EMBL" id="JALNTZ010000005">
    <property type="protein sequence ID" value="KAJ3650890.1"/>
    <property type="molecule type" value="Genomic_DNA"/>
</dbReference>
<keyword evidence="5" id="KW-1185">Reference proteome</keyword>
<comment type="similarity">
    <text evidence="3">Belongs to the TO family.</text>
</comment>
<name>A0AA38I8B1_9CUCU</name>
<dbReference type="PANTHER" id="PTHR11008">
    <property type="entry name" value="PROTEIN TAKEOUT-LIKE PROTEIN"/>
    <property type="match status" value="1"/>
</dbReference>
<accession>A0AA38I8B1</accession>
<dbReference type="Proteomes" id="UP001168821">
    <property type="component" value="Unassembled WGS sequence"/>
</dbReference>
<dbReference type="InterPro" id="IPR038606">
    <property type="entry name" value="To_sf"/>
</dbReference>
<dbReference type="GO" id="GO:0007623">
    <property type="term" value="P:circadian rhythm"/>
    <property type="evidence" value="ECO:0007669"/>
    <property type="project" value="UniProtKB-ARBA"/>
</dbReference>
<evidence type="ECO:0000313" key="5">
    <source>
        <dbReference type="Proteomes" id="UP001168821"/>
    </source>
</evidence>
<dbReference type="SMART" id="SM00700">
    <property type="entry name" value="JHBP"/>
    <property type="match status" value="1"/>
</dbReference>
<dbReference type="GO" id="GO:0005615">
    <property type="term" value="C:extracellular space"/>
    <property type="evidence" value="ECO:0007669"/>
    <property type="project" value="TreeGrafter"/>
</dbReference>
<dbReference type="PANTHER" id="PTHR11008:SF32">
    <property type="entry name" value="CIRCADIAN CLOCK-CONTROLLED PROTEIN DAYWAKE-RELATED"/>
    <property type="match status" value="1"/>
</dbReference>
<dbReference type="FunFam" id="3.15.10.30:FF:000001">
    <property type="entry name" value="Takeout-like protein 1"/>
    <property type="match status" value="1"/>
</dbReference>
<evidence type="ECO:0008006" key="6">
    <source>
        <dbReference type="Google" id="ProtNLM"/>
    </source>
</evidence>
<dbReference type="InterPro" id="IPR010562">
    <property type="entry name" value="Haemolymph_juvenile_hormone-bd"/>
</dbReference>
<organism evidence="4 5">
    <name type="scientific">Zophobas morio</name>
    <dbReference type="NCBI Taxonomy" id="2755281"/>
    <lineage>
        <taxon>Eukaryota</taxon>
        <taxon>Metazoa</taxon>
        <taxon>Ecdysozoa</taxon>
        <taxon>Arthropoda</taxon>
        <taxon>Hexapoda</taxon>
        <taxon>Insecta</taxon>
        <taxon>Pterygota</taxon>
        <taxon>Neoptera</taxon>
        <taxon>Endopterygota</taxon>
        <taxon>Coleoptera</taxon>
        <taxon>Polyphaga</taxon>
        <taxon>Cucujiformia</taxon>
        <taxon>Tenebrionidae</taxon>
        <taxon>Zophobas</taxon>
    </lineage>
</organism>
<keyword evidence="1" id="KW-0732">Signal</keyword>
<evidence type="ECO:0000256" key="2">
    <source>
        <dbReference type="ARBA" id="ARBA00023108"/>
    </source>
</evidence>
<sequence>MLILAIRRPKLLKFFKSFKSHYRSTIKTVLAFLLLLVSTQAAKFPPNFKKCNRKDPNSAKCILEAAQFGVLQANKNYPQIGLANLAPLEIVELKIGAGSHAVVNVDQNFKNCKLYGFEKAKIRQFEFDFEEKVLRNRGTVPEVKMLCEYELNGKVLLLPIVGTGPSTVILKNLQITAHFEFEYVTLDPEFVSFNFENLFNGDKQLGDNINKVLNDNFKEVYADVQQGYEKGLGLIIQQILNNLFSKVSMDEAFD</sequence>
<protein>
    <recommendedName>
        <fullName evidence="6">Protein takeout</fullName>
    </recommendedName>
</protein>
<dbReference type="AlphaFoldDB" id="A0AA38I8B1"/>
<comment type="caution">
    <text evidence="4">The sequence shown here is derived from an EMBL/GenBank/DDBJ whole genome shotgun (WGS) entry which is preliminary data.</text>
</comment>
<evidence type="ECO:0000313" key="4">
    <source>
        <dbReference type="EMBL" id="KAJ3650890.1"/>
    </source>
</evidence>
<evidence type="ECO:0000256" key="1">
    <source>
        <dbReference type="ARBA" id="ARBA00022729"/>
    </source>
</evidence>
<dbReference type="Pfam" id="PF06585">
    <property type="entry name" value="JHBP"/>
    <property type="match status" value="1"/>
</dbReference>